<dbReference type="EMBL" id="MW911670">
    <property type="protein sequence ID" value="QXV91344.1"/>
    <property type="molecule type" value="Genomic_DNA"/>
</dbReference>
<geneLocation type="plasmid" evidence="2">
    <name>phvKpST395_NDM-1_2512</name>
</geneLocation>
<accession>A0A8F7KSJ7</accession>
<geneLocation type="plasmid" evidence="1">
    <name>phvKpST395_2024</name>
</geneLocation>
<proteinExistence type="predicted"/>
<organism evidence="2">
    <name type="scientific">Klebsiella pneumoniae subsp. pneumoniae</name>
    <dbReference type="NCBI Taxonomy" id="72407"/>
    <lineage>
        <taxon>Bacteria</taxon>
        <taxon>Pseudomonadati</taxon>
        <taxon>Pseudomonadota</taxon>
        <taxon>Gammaproteobacteria</taxon>
        <taxon>Enterobacterales</taxon>
        <taxon>Enterobacteriaceae</taxon>
        <taxon>Klebsiella/Raoultella group</taxon>
        <taxon>Klebsiella</taxon>
        <taxon>Klebsiella pneumoniae complex</taxon>
    </lineage>
</organism>
<reference evidence="2" key="1">
    <citation type="journal article" date="2021" name="Antibiotics">
        <title>Emergence of Hybrid Resistance and Virulence Plasmids Harboring New Delhi Metallo-beta-Lactamase in Klebsiella pneumoniae in Russia.</title>
        <authorList>
            <person name="Starkova P."/>
            <person name="Lazareva I."/>
            <person name="Avdeeva A."/>
            <person name="Sulian O."/>
            <person name="Likholetova D."/>
            <person name="Ageevets V."/>
            <person name="Lebedeva M."/>
            <person name="Gostev V."/>
            <person name="Sopova J."/>
            <person name="Sidorenko S."/>
        </authorList>
    </citation>
    <scope>NUCLEOTIDE SEQUENCE</scope>
    <source>
        <plasmid evidence="1">phvKpST395_2024</plasmid>
        <plasmid evidence="2">phvKpST395_NDM-1_2512</plasmid>
    </source>
</reference>
<dbReference type="AlphaFoldDB" id="A0A8F7KSJ7"/>
<keyword evidence="2" id="KW-0614">Plasmid</keyword>
<evidence type="ECO:0000313" key="1">
    <source>
        <dbReference type="EMBL" id="QXV89733.1"/>
    </source>
</evidence>
<sequence length="44" mass="5067">MILPGYLRINKTNYETGMDFSTKALYIKGNPGKDNRKKSIFSVR</sequence>
<dbReference type="EMBL" id="MW911667">
    <property type="protein sequence ID" value="QXV89733.1"/>
    <property type="molecule type" value="Genomic_DNA"/>
</dbReference>
<name>A0A8F7KSJ7_KLEPN</name>
<protein>
    <submittedName>
        <fullName evidence="2">Uncharacterized protein</fullName>
    </submittedName>
</protein>
<evidence type="ECO:0000313" key="2">
    <source>
        <dbReference type="EMBL" id="QXV91344.1"/>
    </source>
</evidence>